<dbReference type="InterPro" id="IPR008173">
    <property type="entry name" value="Adenylyl_cyclase_CyaB"/>
</dbReference>
<reference evidence="2" key="1">
    <citation type="journal article" date="2020" name="mSystems">
        <title>Genome- and Community-Level Interaction Insights into Carbon Utilization and Element Cycling Functions of Hydrothermarchaeota in Hydrothermal Sediment.</title>
        <authorList>
            <person name="Zhou Z."/>
            <person name="Liu Y."/>
            <person name="Xu W."/>
            <person name="Pan J."/>
            <person name="Luo Z.H."/>
            <person name="Li M."/>
        </authorList>
    </citation>
    <scope>NUCLEOTIDE SEQUENCE [LARGE SCALE GENOMIC DNA]</scope>
    <source>
        <strain evidence="2">SpSt-757</strain>
    </source>
</reference>
<feature type="domain" description="CYTH" evidence="1">
    <location>
        <begin position="6"/>
        <end position="173"/>
    </location>
</feature>
<organism evidence="2">
    <name type="scientific">candidate division CPR3 bacterium</name>
    <dbReference type="NCBI Taxonomy" id="2268181"/>
    <lineage>
        <taxon>Bacteria</taxon>
        <taxon>Bacteria division CPR3</taxon>
    </lineage>
</organism>
<dbReference type="Gene3D" id="2.40.320.10">
    <property type="entry name" value="Hypothetical Protein Pfu-838710-001"/>
    <property type="match status" value="1"/>
</dbReference>
<dbReference type="SMART" id="SM01118">
    <property type="entry name" value="CYTH"/>
    <property type="match status" value="1"/>
</dbReference>
<evidence type="ECO:0000259" key="1">
    <source>
        <dbReference type="PROSITE" id="PS51707"/>
    </source>
</evidence>
<dbReference type="CDD" id="cd07890">
    <property type="entry name" value="CYTH-like_AC_IV-like"/>
    <property type="match status" value="1"/>
</dbReference>
<proteinExistence type="predicted"/>
<accession>A0A7V3N4Y8</accession>
<dbReference type="InterPro" id="IPR023577">
    <property type="entry name" value="CYTH_domain"/>
</dbReference>
<sequence>MSNKNNIELEYKFWVKDKEKLIKVLNQKASASKPRQYQSNVMFDNPAGTMQKNDGRIRVRTFGDSGEKTLTYKKPLPPQNGAKREIEYEIKFHDPNGQIEKILEAMEFLPTTSYERFQTTWEIDGVHVTLDEYPFADIIEIEGEKKDIERVAQELGFSTQQGLTKPADTLFQEWRKERGLTFKPHMRFDDFNK</sequence>
<dbReference type="PROSITE" id="PS51707">
    <property type="entry name" value="CYTH"/>
    <property type="match status" value="1"/>
</dbReference>
<dbReference type="AlphaFoldDB" id="A0A7V3N4Y8"/>
<protein>
    <submittedName>
        <fullName evidence="2">CYTH domain-containing protein</fullName>
    </submittedName>
</protein>
<dbReference type="Pfam" id="PF01928">
    <property type="entry name" value="CYTH"/>
    <property type="match status" value="1"/>
</dbReference>
<comment type="caution">
    <text evidence="2">The sequence shown here is derived from an EMBL/GenBank/DDBJ whole genome shotgun (WGS) entry which is preliminary data.</text>
</comment>
<evidence type="ECO:0000313" key="2">
    <source>
        <dbReference type="EMBL" id="HFZ09419.1"/>
    </source>
</evidence>
<dbReference type="EMBL" id="DTGG01000146">
    <property type="protein sequence ID" value="HFZ09419.1"/>
    <property type="molecule type" value="Genomic_DNA"/>
</dbReference>
<dbReference type="SUPFAM" id="SSF55154">
    <property type="entry name" value="CYTH-like phosphatases"/>
    <property type="match status" value="1"/>
</dbReference>
<gene>
    <name evidence="2" type="ORF">ENV41_04750</name>
</gene>
<name>A0A7V3N4Y8_UNCC3</name>
<dbReference type="InterPro" id="IPR033469">
    <property type="entry name" value="CYTH-like_dom_sf"/>
</dbReference>